<gene>
    <name evidence="6" type="ORF">IPP15_18030</name>
</gene>
<keyword evidence="3" id="KW-0663">Pyridoxal phosphate</keyword>
<name>A0A9D7SXW2_9BACT</name>
<reference evidence="6 7" key="1">
    <citation type="submission" date="2020-10" db="EMBL/GenBank/DDBJ databases">
        <title>Connecting structure to function with the recovery of over 1000 high-quality activated sludge metagenome-assembled genomes encoding full-length rRNA genes using long-read sequencing.</title>
        <authorList>
            <person name="Singleton C.M."/>
            <person name="Petriglieri F."/>
            <person name="Kristensen J.M."/>
            <person name="Kirkegaard R.H."/>
            <person name="Michaelsen T.Y."/>
            <person name="Andersen M.H."/>
            <person name="Karst S.M."/>
            <person name="Dueholm M.S."/>
            <person name="Nielsen P.H."/>
            <person name="Albertsen M."/>
        </authorList>
    </citation>
    <scope>NUCLEOTIDE SEQUENCE [LARGE SCALE GENOMIC DNA]</scope>
    <source>
        <strain evidence="6">Ribe_18-Q3-R11-54_MAXAC.273</strain>
    </source>
</reference>
<dbReference type="GO" id="GO:0018114">
    <property type="term" value="F:threonine racemase activity"/>
    <property type="evidence" value="ECO:0007669"/>
    <property type="project" value="TreeGrafter"/>
</dbReference>
<dbReference type="PANTHER" id="PTHR43050:SF1">
    <property type="entry name" value="SERINE RACEMASE"/>
    <property type="match status" value="1"/>
</dbReference>
<dbReference type="InterPro" id="IPR001926">
    <property type="entry name" value="TrpB-like_PALP"/>
</dbReference>
<dbReference type="GO" id="GO:0030378">
    <property type="term" value="F:serine racemase activity"/>
    <property type="evidence" value="ECO:0007669"/>
    <property type="project" value="TreeGrafter"/>
</dbReference>
<proteinExistence type="inferred from homology"/>
<dbReference type="EMBL" id="JADKGY010000029">
    <property type="protein sequence ID" value="MBK9984241.1"/>
    <property type="molecule type" value="Genomic_DNA"/>
</dbReference>
<comment type="similarity">
    <text evidence="2">Belongs to the serine/threonine dehydratase family.</text>
</comment>
<evidence type="ECO:0000256" key="2">
    <source>
        <dbReference type="ARBA" id="ARBA00010869"/>
    </source>
</evidence>
<accession>A0A9D7SXW2</accession>
<dbReference type="Proteomes" id="UP000808337">
    <property type="component" value="Unassembled WGS sequence"/>
</dbReference>
<dbReference type="InterPro" id="IPR036052">
    <property type="entry name" value="TrpB-like_PALP_sf"/>
</dbReference>
<comment type="cofactor">
    <cofactor evidence="1">
        <name>pyridoxal 5'-phosphate</name>
        <dbReference type="ChEBI" id="CHEBI:597326"/>
    </cofactor>
</comment>
<dbReference type="AlphaFoldDB" id="A0A9D7SXW2"/>
<evidence type="ECO:0000313" key="7">
    <source>
        <dbReference type="Proteomes" id="UP000808337"/>
    </source>
</evidence>
<dbReference type="Pfam" id="PF00291">
    <property type="entry name" value="PALP"/>
    <property type="match status" value="1"/>
</dbReference>
<dbReference type="CDD" id="cd01562">
    <property type="entry name" value="Thr-dehyd"/>
    <property type="match status" value="1"/>
</dbReference>
<dbReference type="GO" id="GO:0070179">
    <property type="term" value="P:D-serine biosynthetic process"/>
    <property type="evidence" value="ECO:0007669"/>
    <property type="project" value="TreeGrafter"/>
</dbReference>
<dbReference type="GO" id="GO:0005524">
    <property type="term" value="F:ATP binding"/>
    <property type="evidence" value="ECO:0007669"/>
    <property type="project" value="TreeGrafter"/>
</dbReference>
<evidence type="ECO:0000313" key="6">
    <source>
        <dbReference type="EMBL" id="MBK9984241.1"/>
    </source>
</evidence>
<evidence type="ECO:0000259" key="5">
    <source>
        <dbReference type="Pfam" id="PF00291"/>
    </source>
</evidence>
<keyword evidence="4" id="KW-0456">Lyase</keyword>
<dbReference type="FunFam" id="3.40.50.1100:FF:000007">
    <property type="entry name" value="L-threonine dehydratase catabolic TdcB"/>
    <property type="match status" value="1"/>
</dbReference>
<organism evidence="6 7">
    <name type="scientific">Candidatus Opimibacter skivensis</name>
    <dbReference type="NCBI Taxonomy" id="2982028"/>
    <lineage>
        <taxon>Bacteria</taxon>
        <taxon>Pseudomonadati</taxon>
        <taxon>Bacteroidota</taxon>
        <taxon>Saprospiria</taxon>
        <taxon>Saprospirales</taxon>
        <taxon>Saprospiraceae</taxon>
        <taxon>Candidatus Opimibacter</taxon>
    </lineage>
</organism>
<evidence type="ECO:0000256" key="1">
    <source>
        <dbReference type="ARBA" id="ARBA00001933"/>
    </source>
</evidence>
<comment type="caution">
    <text evidence="6">The sequence shown here is derived from an EMBL/GenBank/DDBJ whole genome shotgun (WGS) entry which is preliminary data.</text>
</comment>
<evidence type="ECO:0000256" key="4">
    <source>
        <dbReference type="ARBA" id="ARBA00023239"/>
    </source>
</evidence>
<sequence length="320" mass="35011">MTLPTKADLIKARMWLEGMVHHTPVLTSTTFDDMTGAHVFFKCENFQRMGAYKMRGASHALARFHLDELENGVITHSSGNFAQAVALAAKMKHVKAKIVMPENSPAVKVDAVRGYGAEIVFSGNSPVDRENKVNEEIKAKGMPFIHPSNNLNVILGNSTATQEFVEQVTGLDYIIAPVGGGGLLAGTALAAHWFSALTEVIAAEPENVDDAYRSIQSGHIEKNETSDTIADGLRTNLGDINFPIIKELVHKVLLVSEQEILDAMKWVWERMKIIIEPSSAVAVAAVIRYKDQFKGKKVGVILTGGNVDLKEMMKLMGEKE</sequence>
<dbReference type="GO" id="GO:0000287">
    <property type="term" value="F:magnesium ion binding"/>
    <property type="evidence" value="ECO:0007669"/>
    <property type="project" value="TreeGrafter"/>
</dbReference>
<dbReference type="SUPFAM" id="SSF53686">
    <property type="entry name" value="Tryptophan synthase beta subunit-like PLP-dependent enzymes"/>
    <property type="match status" value="1"/>
</dbReference>
<protein>
    <submittedName>
        <fullName evidence="6">Threonine/serine dehydratase</fullName>
    </submittedName>
</protein>
<dbReference type="GO" id="GO:0003941">
    <property type="term" value="F:L-serine ammonia-lyase activity"/>
    <property type="evidence" value="ECO:0007669"/>
    <property type="project" value="TreeGrafter"/>
</dbReference>
<evidence type="ECO:0000256" key="3">
    <source>
        <dbReference type="ARBA" id="ARBA00022898"/>
    </source>
</evidence>
<dbReference type="GO" id="GO:0030170">
    <property type="term" value="F:pyridoxal phosphate binding"/>
    <property type="evidence" value="ECO:0007669"/>
    <property type="project" value="TreeGrafter"/>
</dbReference>
<dbReference type="Gene3D" id="3.40.50.1100">
    <property type="match status" value="2"/>
</dbReference>
<dbReference type="PANTHER" id="PTHR43050">
    <property type="entry name" value="SERINE / THREONINE RACEMASE FAMILY MEMBER"/>
    <property type="match status" value="1"/>
</dbReference>
<feature type="domain" description="Tryptophan synthase beta chain-like PALP" evidence="5">
    <location>
        <begin position="20"/>
        <end position="304"/>
    </location>
</feature>